<evidence type="ECO:0000313" key="2">
    <source>
        <dbReference type="Proteomes" id="UP001151760"/>
    </source>
</evidence>
<reference evidence="1" key="1">
    <citation type="journal article" date="2022" name="Int. J. Mol. Sci.">
        <title>Draft Genome of Tanacetum Coccineum: Genomic Comparison of Closely Related Tanacetum-Family Plants.</title>
        <authorList>
            <person name="Yamashiro T."/>
            <person name="Shiraishi A."/>
            <person name="Nakayama K."/>
            <person name="Satake H."/>
        </authorList>
    </citation>
    <scope>NUCLEOTIDE SEQUENCE</scope>
</reference>
<accession>A0ABQ5J685</accession>
<name>A0ABQ5J685_9ASTR</name>
<organism evidence="1 2">
    <name type="scientific">Tanacetum coccineum</name>
    <dbReference type="NCBI Taxonomy" id="301880"/>
    <lineage>
        <taxon>Eukaryota</taxon>
        <taxon>Viridiplantae</taxon>
        <taxon>Streptophyta</taxon>
        <taxon>Embryophyta</taxon>
        <taxon>Tracheophyta</taxon>
        <taxon>Spermatophyta</taxon>
        <taxon>Magnoliopsida</taxon>
        <taxon>eudicotyledons</taxon>
        <taxon>Gunneridae</taxon>
        <taxon>Pentapetalae</taxon>
        <taxon>asterids</taxon>
        <taxon>campanulids</taxon>
        <taxon>Asterales</taxon>
        <taxon>Asteraceae</taxon>
        <taxon>Asteroideae</taxon>
        <taxon>Anthemideae</taxon>
        <taxon>Anthemidinae</taxon>
        <taxon>Tanacetum</taxon>
    </lineage>
</organism>
<proteinExistence type="predicted"/>
<sequence>MISYSFWLFFWDANGNTTKATTEGFAIGSAACASFLLGYTRLSLDSDEVVRSEEIGPNWGEENVQVAIKKMNAWWYMRMLQHDELRIETLGF</sequence>
<evidence type="ECO:0000313" key="1">
    <source>
        <dbReference type="EMBL" id="GJU08010.1"/>
    </source>
</evidence>
<dbReference type="EMBL" id="BQNB010021592">
    <property type="protein sequence ID" value="GJU08010.1"/>
    <property type="molecule type" value="Genomic_DNA"/>
</dbReference>
<gene>
    <name evidence="1" type="ORF">Tco_1124440</name>
</gene>
<protein>
    <submittedName>
        <fullName evidence="1">Uncharacterized protein</fullName>
    </submittedName>
</protein>
<reference evidence="1" key="2">
    <citation type="submission" date="2022-01" db="EMBL/GenBank/DDBJ databases">
        <authorList>
            <person name="Yamashiro T."/>
            <person name="Shiraishi A."/>
            <person name="Satake H."/>
            <person name="Nakayama K."/>
        </authorList>
    </citation>
    <scope>NUCLEOTIDE SEQUENCE</scope>
</reference>
<keyword evidence="2" id="KW-1185">Reference proteome</keyword>
<dbReference type="Proteomes" id="UP001151760">
    <property type="component" value="Unassembled WGS sequence"/>
</dbReference>
<comment type="caution">
    <text evidence="1">The sequence shown here is derived from an EMBL/GenBank/DDBJ whole genome shotgun (WGS) entry which is preliminary data.</text>
</comment>